<dbReference type="EMBL" id="CAXAMM010041906">
    <property type="protein sequence ID" value="CAK9101747.1"/>
    <property type="molecule type" value="Genomic_DNA"/>
</dbReference>
<evidence type="ECO:0000313" key="2">
    <source>
        <dbReference type="EMBL" id="CAK9101747.1"/>
    </source>
</evidence>
<comment type="caution">
    <text evidence="2">The sequence shown here is derived from an EMBL/GenBank/DDBJ whole genome shotgun (WGS) entry which is preliminary data.</text>
</comment>
<dbReference type="Proteomes" id="UP001642464">
    <property type="component" value="Unassembled WGS sequence"/>
</dbReference>
<proteinExistence type="predicted"/>
<sequence>MVHSVAFYATVSLGSTVMRRMGDPAVILTPARLNRDMTIMSVLVFAATLGMPRELMPACYMARTLCFTFTNSQFSNKVNIVLAPFYVLSHWFNLEPDAPSERLLFSMAGEVVAVALSILVVTNLDTKEHNAAVATMELEAKVKEVEQAEREGGAAQRLLSVTCDAFVRLSHDLKIRTPSSGLLDLLMCHFGSNSTSKLDGVPFLRYIAQADHQRFTEFVAESSQTNSPARSLHLDMKD</sequence>
<gene>
    <name evidence="2" type="ORF">SCF082_LOCUS47563</name>
</gene>
<accession>A0ABP0RMB6</accession>
<organism evidence="2 3">
    <name type="scientific">Durusdinium trenchii</name>
    <dbReference type="NCBI Taxonomy" id="1381693"/>
    <lineage>
        <taxon>Eukaryota</taxon>
        <taxon>Sar</taxon>
        <taxon>Alveolata</taxon>
        <taxon>Dinophyceae</taxon>
        <taxon>Suessiales</taxon>
        <taxon>Symbiodiniaceae</taxon>
        <taxon>Durusdinium</taxon>
    </lineage>
</organism>
<reference evidence="2 3" key="1">
    <citation type="submission" date="2024-02" db="EMBL/GenBank/DDBJ databases">
        <authorList>
            <person name="Chen Y."/>
            <person name="Shah S."/>
            <person name="Dougan E. K."/>
            <person name="Thang M."/>
            <person name="Chan C."/>
        </authorList>
    </citation>
    <scope>NUCLEOTIDE SEQUENCE [LARGE SCALE GENOMIC DNA]</scope>
</reference>
<name>A0ABP0RMB6_9DINO</name>
<evidence type="ECO:0000313" key="3">
    <source>
        <dbReference type="Proteomes" id="UP001642464"/>
    </source>
</evidence>
<feature type="region of interest" description="Disordered" evidence="1">
    <location>
        <begin position="219"/>
        <end position="238"/>
    </location>
</feature>
<protein>
    <submittedName>
        <fullName evidence="2">Uncharacterized protein</fullName>
    </submittedName>
</protein>
<evidence type="ECO:0000256" key="1">
    <source>
        <dbReference type="SAM" id="MobiDB-lite"/>
    </source>
</evidence>
<keyword evidence="3" id="KW-1185">Reference proteome</keyword>